<dbReference type="GO" id="GO:0005829">
    <property type="term" value="C:cytosol"/>
    <property type="evidence" value="ECO:0007669"/>
    <property type="project" value="TreeGrafter"/>
</dbReference>
<proteinExistence type="predicted"/>
<dbReference type="Pfam" id="PF00982">
    <property type="entry name" value="Glyco_transf_20"/>
    <property type="match status" value="2"/>
</dbReference>
<dbReference type="GO" id="GO:0005992">
    <property type="term" value="P:trehalose biosynthetic process"/>
    <property type="evidence" value="ECO:0007669"/>
    <property type="project" value="InterPro"/>
</dbReference>
<dbReference type="EMBL" id="KE647346">
    <property type="protein sequence ID" value="EQB59947.1"/>
    <property type="molecule type" value="Genomic_DNA"/>
</dbReference>
<protein>
    <submittedName>
        <fullName evidence="1">Uncharacterized protein</fullName>
    </submittedName>
</protein>
<dbReference type="SUPFAM" id="SSF53756">
    <property type="entry name" value="UDP-Glycosyltransferase/glycogen phosphorylase"/>
    <property type="match status" value="1"/>
</dbReference>
<evidence type="ECO:0000313" key="2">
    <source>
        <dbReference type="Proteomes" id="UP000053780"/>
    </source>
</evidence>
<reference evidence="1 2" key="1">
    <citation type="journal article" date="2013" name="BMC Genomics">
        <title>Genome sequencing and comparative genomics of honey bee microsporidia, Nosema apis reveal novel insights into host-parasite interactions.</title>
        <authorList>
            <person name="Chen Yp."/>
            <person name="Pettis J.S."/>
            <person name="Zhao Y."/>
            <person name="Liu X."/>
            <person name="Tallon L.J."/>
            <person name="Sadzewicz L.D."/>
            <person name="Li R."/>
            <person name="Zheng H."/>
            <person name="Huang S."/>
            <person name="Zhang X."/>
            <person name="Hamilton M.C."/>
            <person name="Pernal S.F."/>
            <person name="Melathopoulos A.P."/>
            <person name="Yan X."/>
            <person name="Evans J.D."/>
        </authorList>
    </citation>
    <scope>NUCLEOTIDE SEQUENCE [LARGE SCALE GENOMIC DNA]</scope>
    <source>
        <strain evidence="1 2">BRL 01</strain>
    </source>
</reference>
<evidence type="ECO:0000313" key="1">
    <source>
        <dbReference type="EMBL" id="EQB59947.1"/>
    </source>
</evidence>
<dbReference type="InterPro" id="IPR001830">
    <property type="entry name" value="Glyco_trans_20"/>
</dbReference>
<sequence length="440" mass="50987">MKLIVVSNRLPISITRTKDGFEYIHSSGGLVTGLKSINTKIDFQWYGNLSSKGLNESDKEIIRKDCSTKFNLCPIFIDPDLNNLSYNGFCNGILWPMLHYFSDDIMLSDEYYKAYIKYNETFCSEIMKTVEEGDIIWVHDYHLMVLPKMIRTKLQVNVKIINEILEGLVASDLIAFHSHEYLINFIECCNKNNIKCESKLDAIPIGIDPNIFVNCIKSDETQEKIKYYKDKFKDKKIILGLDRSDYIKGIPHRIEAYKNFLRENQKYQENTVFIQVSVPSRTDVTEYKGYTECVNKLVSESNSTTNQIDINNIYLVNQSVDFNTLCALYYVSDVLLITSLRDGMNLVAMEYVISNFDTKGVLILSEFTGVVSTLPGSLIINTWNTYNISKSIKQALEMDQEERNKRHEINKKNVYNFTSFKWAEDNLNALEIDWEHEIKK</sequence>
<dbReference type="AlphaFoldDB" id="T0KX67"/>
<dbReference type="PANTHER" id="PTHR10788">
    <property type="entry name" value="TREHALOSE-6-PHOSPHATE SYNTHASE"/>
    <property type="match status" value="1"/>
</dbReference>
<dbReference type="PANTHER" id="PTHR10788:SF106">
    <property type="entry name" value="BCDNA.GH08860"/>
    <property type="match status" value="1"/>
</dbReference>
<dbReference type="OrthoDB" id="755951at2759"/>
<dbReference type="CDD" id="cd03788">
    <property type="entry name" value="GT20_TPS"/>
    <property type="match status" value="1"/>
</dbReference>
<keyword evidence="2" id="KW-1185">Reference proteome</keyword>
<accession>T0KX67</accession>
<dbReference type="Proteomes" id="UP000053780">
    <property type="component" value="Unassembled WGS sequence"/>
</dbReference>
<name>T0KX67_9MICR</name>
<dbReference type="GO" id="GO:0003825">
    <property type="term" value="F:alpha,alpha-trehalose-phosphate synthase (UDP-forming) activity"/>
    <property type="evidence" value="ECO:0007669"/>
    <property type="project" value="TreeGrafter"/>
</dbReference>
<dbReference type="GO" id="GO:0004805">
    <property type="term" value="F:trehalose-phosphatase activity"/>
    <property type="evidence" value="ECO:0007669"/>
    <property type="project" value="TreeGrafter"/>
</dbReference>
<dbReference type="HOGENOM" id="CLU_002351_7_2_1"/>
<organism evidence="1 2">
    <name type="scientific">Vairimorpha apis BRL 01</name>
    <dbReference type="NCBI Taxonomy" id="1037528"/>
    <lineage>
        <taxon>Eukaryota</taxon>
        <taxon>Fungi</taxon>
        <taxon>Fungi incertae sedis</taxon>
        <taxon>Microsporidia</taxon>
        <taxon>Nosematidae</taxon>
        <taxon>Vairimorpha</taxon>
    </lineage>
</organism>
<dbReference type="Gene3D" id="3.40.50.2000">
    <property type="entry name" value="Glycogen Phosphorylase B"/>
    <property type="match status" value="2"/>
</dbReference>
<gene>
    <name evidence="1" type="ORF">NAPIS_ORF02470</name>
</gene>
<dbReference type="VEuPathDB" id="MicrosporidiaDB:NAPIS_ORF02470"/>